<proteinExistence type="predicted"/>
<dbReference type="AlphaFoldDB" id="A0A7E4VGR9"/>
<accession>A0A7E4VGR9</accession>
<evidence type="ECO:0000256" key="1">
    <source>
        <dbReference type="ARBA" id="ARBA00004173"/>
    </source>
</evidence>
<dbReference type="WBParaSite" id="Pan_g20947.t1">
    <property type="protein sequence ID" value="Pan_g20947.t1"/>
    <property type="gene ID" value="Pan_g20947"/>
</dbReference>
<reference evidence="3" key="1">
    <citation type="journal article" date="2013" name="Genetics">
        <title>The draft genome and transcriptome of Panagrellus redivivus are shaped by the harsh demands of a free-living lifestyle.</title>
        <authorList>
            <person name="Srinivasan J."/>
            <person name="Dillman A.R."/>
            <person name="Macchietto M.G."/>
            <person name="Heikkinen L."/>
            <person name="Lakso M."/>
            <person name="Fracchia K.M."/>
            <person name="Antoshechkin I."/>
            <person name="Mortazavi A."/>
            <person name="Wong G."/>
            <person name="Sternberg P.W."/>
        </authorList>
    </citation>
    <scope>NUCLEOTIDE SEQUENCE [LARGE SCALE GENOMIC DNA]</scope>
    <source>
        <strain evidence="3">MT8872</strain>
    </source>
</reference>
<keyword evidence="2" id="KW-0175">Coiled coil</keyword>
<dbReference type="InterPro" id="IPR019266">
    <property type="entry name" value="Ribosomal_mS27"/>
</dbReference>
<feature type="coiled-coil region" evidence="2">
    <location>
        <begin position="371"/>
        <end position="398"/>
    </location>
</feature>
<comment type="subcellular location">
    <subcellularLocation>
        <location evidence="1">Mitochondrion</location>
    </subcellularLocation>
</comment>
<evidence type="ECO:0000313" key="3">
    <source>
        <dbReference type="Proteomes" id="UP000492821"/>
    </source>
</evidence>
<dbReference type="InterPro" id="IPR034913">
    <property type="entry name" value="mS27/PTCD2"/>
</dbReference>
<organism evidence="3 4">
    <name type="scientific">Panagrellus redivivus</name>
    <name type="common">Microworm</name>
    <dbReference type="NCBI Taxonomy" id="6233"/>
    <lineage>
        <taxon>Eukaryota</taxon>
        <taxon>Metazoa</taxon>
        <taxon>Ecdysozoa</taxon>
        <taxon>Nematoda</taxon>
        <taxon>Chromadorea</taxon>
        <taxon>Rhabditida</taxon>
        <taxon>Tylenchina</taxon>
        <taxon>Panagrolaimomorpha</taxon>
        <taxon>Panagrolaimoidea</taxon>
        <taxon>Panagrolaimidae</taxon>
        <taxon>Panagrellus</taxon>
    </lineage>
</organism>
<dbReference type="GO" id="GO:0005739">
    <property type="term" value="C:mitochondrion"/>
    <property type="evidence" value="ECO:0007669"/>
    <property type="project" value="UniProtKB-SubCell"/>
</dbReference>
<evidence type="ECO:0000313" key="4">
    <source>
        <dbReference type="WBParaSite" id="Pan_g20947.t1"/>
    </source>
</evidence>
<evidence type="ECO:0000256" key="2">
    <source>
        <dbReference type="SAM" id="Coils"/>
    </source>
</evidence>
<dbReference type="PANTHER" id="PTHR21393">
    <property type="entry name" value="MITOCHONDRIAL 28S RIBOSOMAL PROTEIN S27"/>
    <property type="match status" value="1"/>
</dbReference>
<dbReference type="Pfam" id="PF10037">
    <property type="entry name" value="MRP-S27"/>
    <property type="match status" value="1"/>
</dbReference>
<sequence length="457" mass="51224">MLSRRGFSMSALRKVLSPAFRLDSEWQKRHSDLKALNLGGDYEWIAAVQKKFVGGGRASAVDVDAAACLSEESDQLEDVLELVYKLRHTDNAADLLPSTEYATLRLLLKHGAENELFKVLNDPINYGIFPNYHSAGLLLDHFLRAENFPAAAKIATILMQQEMFDHEVLNLLALYALLKFTELPSEARSFDETIQKKTVVVDEDDINEEELRSMKFPFLKNPFFDGHFDLEETDALVGKALSWFNRELASRIGANGAQIDLLATALTSDLEAVGKAVAKASNVSPSVAATVKSVLEKAVGGIPEEGREENDQFKAIQTISTKLESSTSTSTPALSATVLEALKTVQQAGEEAIVKEQKTLFTDWNTARKARALMQAERVNLRLRIAEIKAEIAQHEARKEELFFFENRVRWEDKAAEQDKLFEEFNLNNKDETVTESEYAKEMFEKALEQKRKQATA</sequence>
<protein>
    <submittedName>
        <fullName evidence="4">Mitochondrial 28s ribosomal protein s27</fullName>
    </submittedName>
</protein>
<keyword evidence="3" id="KW-1185">Reference proteome</keyword>
<name>A0A7E4VGR9_PANRE</name>
<reference evidence="4" key="2">
    <citation type="submission" date="2020-10" db="UniProtKB">
        <authorList>
            <consortium name="WormBaseParasite"/>
        </authorList>
    </citation>
    <scope>IDENTIFICATION</scope>
</reference>
<dbReference type="Proteomes" id="UP000492821">
    <property type="component" value="Unassembled WGS sequence"/>
</dbReference>
<dbReference type="PANTHER" id="PTHR21393:SF0">
    <property type="entry name" value="SMALL RIBOSOMAL SUBUNIT PROTEIN MS27"/>
    <property type="match status" value="1"/>
</dbReference>